<protein>
    <recommendedName>
        <fullName evidence="2">Glycosyl hydrolase family 30 beta sandwich domain-containing protein</fullName>
    </recommendedName>
</protein>
<name>A0A645EDJ3_9ZZZZ</name>
<evidence type="ECO:0000313" key="1">
    <source>
        <dbReference type="EMBL" id="MPM99950.1"/>
    </source>
</evidence>
<proteinExistence type="predicted"/>
<evidence type="ECO:0008006" key="2">
    <source>
        <dbReference type="Google" id="ProtNLM"/>
    </source>
</evidence>
<dbReference type="AlphaFoldDB" id="A0A645EDJ3"/>
<organism evidence="1">
    <name type="scientific">bioreactor metagenome</name>
    <dbReference type="NCBI Taxonomy" id="1076179"/>
    <lineage>
        <taxon>unclassified sequences</taxon>
        <taxon>metagenomes</taxon>
        <taxon>ecological metagenomes</taxon>
    </lineage>
</organism>
<sequence>MYAPLYNFGEIDSVTGDDNIVGCFVAKDGKKKVLITTLTPDKDADVVTLHLTNNVTTVKVWRNNLSSQENVTANKLTFNVKAGEAVLVEF</sequence>
<dbReference type="EMBL" id="VSSQ01046004">
    <property type="protein sequence ID" value="MPM99950.1"/>
    <property type="molecule type" value="Genomic_DNA"/>
</dbReference>
<comment type="caution">
    <text evidence="1">The sequence shown here is derived from an EMBL/GenBank/DDBJ whole genome shotgun (WGS) entry which is preliminary data.</text>
</comment>
<accession>A0A645EDJ3</accession>
<gene>
    <name evidence="1" type="ORF">SDC9_147145</name>
</gene>
<reference evidence="1" key="1">
    <citation type="submission" date="2019-08" db="EMBL/GenBank/DDBJ databases">
        <authorList>
            <person name="Kucharzyk K."/>
            <person name="Murdoch R.W."/>
            <person name="Higgins S."/>
            <person name="Loffler F."/>
        </authorList>
    </citation>
    <scope>NUCLEOTIDE SEQUENCE</scope>
</reference>